<feature type="transmembrane region" description="Helical" evidence="1">
    <location>
        <begin position="21"/>
        <end position="41"/>
    </location>
</feature>
<evidence type="ECO:0000313" key="2">
    <source>
        <dbReference type="EMBL" id="HEB14147.1"/>
    </source>
</evidence>
<dbReference type="Pfam" id="PF07963">
    <property type="entry name" value="N_methyl"/>
    <property type="match status" value="1"/>
</dbReference>
<evidence type="ECO:0000256" key="1">
    <source>
        <dbReference type="SAM" id="Phobius"/>
    </source>
</evidence>
<organism evidence="2">
    <name type="scientific">candidate division WWE3 bacterium</name>
    <dbReference type="NCBI Taxonomy" id="2053526"/>
    <lineage>
        <taxon>Bacteria</taxon>
        <taxon>Katanobacteria</taxon>
    </lineage>
</organism>
<dbReference type="InterPro" id="IPR012902">
    <property type="entry name" value="N_methyl_site"/>
</dbReference>
<sequence length="188" mass="20839">MPTLLQQMMERRLKLLHRSKAVKGFTLIELLIYMGLLSLFLTAATTSTWDIILGSVKSAVQQEVQENLRYAAYRLQFEIRNANSINASSDFNVNFASDPSAIFSLSAPSPNNPTEFRVANNVLQVKRGGGGWGALTSSAVEVTNLIFTDLSDSASENAKFIITIRYENPGGRSQWEKEETFEGAAQLR</sequence>
<reference evidence="2" key="1">
    <citation type="journal article" date="2020" name="mSystems">
        <title>Genome- and Community-Level Interaction Insights into Carbon Utilization and Element Cycling Functions of Hydrothermarchaeota in Hydrothermal Sediment.</title>
        <authorList>
            <person name="Zhou Z."/>
            <person name="Liu Y."/>
            <person name="Xu W."/>
            <person name="Pan J."/>
            <person name="Luo Z.H."/>
            <person name="Li M."/>
        </authorList>
    </citation>
    <scope>NUCLEOTIDE SEQUENCE [LARGE SCALE GENOMIC DNA]</scope>
    <source>
        <strain evidence="2">HyVt-365</strain>
    </source>
</reference>
<name>A0A7C1P0C3_UNCKA</name>
<dbReference type="EMBL" id="DRHH01000082">
    <property type="protein sequence ID" value="HEB14147.1"/>
    <property type="molecule type" value="Genomic_DNA"/>
</dbReference>
<gene>
    <name evidence="2" type="ORF">ENI09_01925</name>
</gene>
<dbReference type="AlphaFoldDB" id="A0A7C1P0C3"/>
<dbReference type="Proteomes" id="UP000885744">
    <property type="component" value="Unassembled WGS sequence"/>
</dbReference>
<keyword evidence="1" id="KW-1133">Transmembrane helix</keyword>
<protein>
    <submittedName>
        <fullName evidence="2">Prepilin-type N-terminal cleavage/methylation domain-containing protein</fullName>
    </submittedName>
</protein>
<proteinExistence type="predicted"/>
<keyword evidence="1" id="KW-0812">Transmembrane</keyword>
<comment type="caution">
    <text evidence="2">The sequence shown here is derived from an EMBL/GenBank/DDBJ whole genome shotgun (WGS) entry which is preliminary data.</text>
</comment>
<accession>A0A7C1P0C3</accession>
<dbReference type="NCBIfam" id="TIGR02532">
    <property type="entry name" value="IV_pilin_GFxxxE"/>
    <property type="match status" value="1"/>
</dbReference>
<keyword evidence="1" id="KW-0472">Membrane</keyword>